<dbReference type="PANTHER" id="PTHR43649:SF33">
    <property type="entry name" value="POLYGALACTURONAN_RHAMNOGALACTURONAN-BINDING PROTEIN YTCQ"/>
    <property type="match status" value="1"/>
</dbReference>
<dbReference type="Proteomes" id="UP000262195">
    <property type="component" value="Unassembled WGS sequence"/>
</dbReference>
<organism evidence="7 8">
    <name type="scientific">Bavariicoccus seileri</name>
    <dbReference type="NCBI Taxonomy" id="549685"/>
    <lineage>
        <taxon>Bacteria</taxon>
        <taxon>Bacillati</taxon>
        <taxon>Bacillota</taxon>
        <taxon>Bacilli</taxon>
        <taxon>Lactobacillales</taxon>
        <taxon>Enterococcaceae</taxon>
        <taxon>Bavariicoccus</taxon>
    </lineage>
</organism>
<name>A0A3D4S3T2_9ENTE</name>
<accession>A0A3D4S3T2</accession>
<evidence type="ECO:0000256" key="3">
    <source>
        <dbReference type="ARBA" id="ARBA00023136"/>
    </source>
</evidence>
<feature type="chain" id="PRO_5038902782" evidence="6">
    <location>
        <begin position="23"/>
        <end position="416"/>
    </location>
</feature>
<keyword evidence="3" id="KW-0472">Membrane</keyword>
<dbReference type="InterPro" id="IPR006059">
    <property type="entry name" value="SBP"/>
</dbReference>
<evidence type="ECO:0000256" key="2">
    <source>
        <dbReference type="ARBA" id="ARBA00022729"/>
    </source>
</evidence>
<protein>
    <submittedName>
        <fullName evidence="7">Sugar ABC transporter substrate-binding protein</fullName>
    </submittedName>
</protein>
<evidence type="ECO:0000313" key="8">
    <source>
        <dbReference type="Proteomes" id="UP000262195"/>
    </source>
</evidence>
<evidence type="ECO:0000256" key="4">
    <source>
        <dbReference type="ARBA" id="ARBA00023139"/>
    </source>
</evidence>
<evidence type="ECO:0000256" key="1">
    <source>
        <dbReference type="ARBA" id="ARBA00022475"/>
    </source>
</evidence>
<dbReference type="SUPFAM" id="SSF53850">
    <property type="entry name" value="Periplasmic binding protein-like II"/>
    <property type="match status" value="1"/>
</dbReference>
<evidence type="ECO:0000256" key="5">
    <source>
        <dbReference type="ARBA" id="ARBA00023288"/>
    </source>
</evidence>
<gene>
    <name evidence="7" type="ORF">DIW15_02100</name>
</gene>
<dbReference type="PROSITE" id="PS51257">
    <property type="entry name" value="PROKAR_LIPOPROTEIN"/>
    <property type="match status" value="1"/>
</dbReference>
<dbReference type="Gene3D" id="3.40.190.10">
    <property type="entry name" value="Periplasmic binding protein-like II"/>
    <property type="match status" value="1"/>
</dbReference>
<sequence>MMKKVLLTGVAATAMLLLGACGGGGSSSTNEDQTTIKYYSFSATPDYEDQLNEMVESFEQENEDIKVDVELVPFNDYFTKLQTLMAGDQAPDVFELNYENFVSYAEKDALLELGKYIDEDKDFDSSQLNKEAFEAYQYDGKQFGMVESFSNVVTFYNKDLFDEAGIDYPTKDWSWSDEVDAAKKLTDADNNIYGTYSPVTMNEFYKVAAQNGGKLKDDSGNWTINDPKNVEALEYMVNNVTKDKVSPSPEEMSGQNSEDLFLNGQLAMVHTGIWMFGQFKDADFDWDIQVEAGNTQKATHFFANGLAVSKETKHAEAAYKFTRFMSASKDVAEIRVDSGWELPAVTDDEVLAPYLEQTPPENRKAVFDSLDYLILPPVDAEWSKVSDSSDKEFQKVLLGDESAKDALDNLQSEFGE</sequence>
<dbReference type="CDD" id="cd13585">
    <property type="entry name" value="PBP2_TMBP_like"/>
    <property type="match status" value="1"/>
</dbReference>
<evidence type="ECO:0000256" key="6">
    <source>
        <dbReference type="SAM" id="SignalP"/>
    </source>
</evidence>
<keyword evidence="1" id="KW-1003">Cell membrane</keyword>
<dbReference type="Pfam" id="PF01547">
    <property type="entry name" value="SBP_bac_1"/>
    <property type="match status" value="1"/>
</dbReference>
<reference evidence="7 8" key="1">
    <citation type="journal article" date="2018" name="Nat. Biotechnol.">
        <title>A standardized bacterial taxonomy based on genome phylogeny substantially revises the tree of life.</title>
        <authorList>
            <person name="Parks D.H."/>
            <person name="Chuvochina M."/>
            <person name="Waite D.W."/>
            <person name="Rinke C."/>
            <person name="Skarshewski A."/>
            <person name="Chaumeil P.A."/>
            <person name="Hugenholtz P."/>
        </authorList>
    </citation>
    <scope>NUCLEOTIDE SEQUENCE [LARGE SCALE GENOMIC DNA]</scope>
    <source>
        <strain evidence="7">UBA11306</strain>
    </source>
</reference>
<dbReference type="EMBL" id="DQHO01000015">
    <property type="protein sequence ID" value="HCS93485.1"/>
    <property type="molecule type" value="Genomic_DNA"/>
</dbReference>
<dbReference type="PANTHER" id="PTHR43649">
    <property type="entry name" value="ARABINOSE-BINDING PROTEIN-RELATED"/>
    <property type="match status" value="1"/>
</dbReference>
<comment type="caution">
    <text evidence="7">The sequence shown here is derived from an EMBL/GenBank/DDBJ whole genome shotgun (WGS) entry which is preliminary data.</text>
</comment>
<dbReference type="STRING" id="1121105.GCA_000421665_01812"/>
<evidence type="ECO:0000313" key="7">
    <source>
        <dbReference type="EMBL" id="HCS93485.1"/>
    </source>
</evidence>
<keyword evidence="5" id="KW-0449">Lipoprotein</keyword>
<dbReference type="InterPro" id="IPR050490">
    <property type="entry name" value="Bact_solute-bd_prot1"/>
</dbReference>
<feature type="signal peptide" evidence="6">
    <location>
        <begin position="1"/>
        <end position="22"/>
    </location>
</feature>
<dbReference type="AlphaFoldDB" id="A0A3D4S3T2"/>
<keyword evidence="2 6" id="KW-0732">Signal</keyword>
<proteinExistence type="predicted"/>
<keyword evidence="4" id="KW-0564">Palmitate</keyword>